<dbReference type="HOGENOM" id="CLU_2507203_0_0_9"/>
<gene>
    <name evidence="1" type="ordered locus">Daud_0500</name>
</gene>
<evidence type="ECO:0000313" key="2">
    <source>
        <dbReference type="Proteomes" id="UP000008544"/>
    </source>
</evidence>
<dbReference type="InterPro" id="IPR035069">
    <property type="entry name" value="TTHA1013/TTHA0281-like"/>
</dbReference>
<reference evidence="1 2" key="2">
    <citation type="journal article" date="2008" name="Science">
        <title>Environmental genomics reveals a single-species ecosystem deep within Earth.</title>
        <authorList>
            <person name="Chivian D."/>
            <person name="Brodie E.L."/>
            <person name="Alm E.J."/>
            <person name="Culley D.E."/>
            <person name="Dehal P.S."/>
            <person name="Desantis T.Z."/>
            <person name="Gihring T.M."/>
            <person name="Lapidus A."/>
            <person name="Lin L.H."/>
            <person name="Lowry S.R."/>
            <person name="Moser D.P."/>
            <person name="Richardson P.M."/>
            <person name="Southam G."/>
            <person name="Wanger G."/>
            <person name="Pratt L.M."/>
            <person name="Andersen G.L."/>
            <person name="Hazen T.C."/>
            <person name="Brockman F.J."/>
            <person name="Arkin A.P."/>
            <person name="Onstott T.C."/>
        </authorList>
    </citation>
    <scope>NUCLEOTIDE SEQUENCE [LARGE SCALE GENOMIC DNA]</scope>
    <source>
        <strain evidence="1 2">MP104C</strain>
    </source>
</reference>
<dbReference type="Gene3D" id="3.30.160.250">
    <property type="match status" value="1"/>
</dbReference>
<dbReference type="AlphaFoldDB" id="B1I2C3"/>
<dbReference type="EMBL" id="CP000860">
    <property type="protein sequence ID" value="ACA59046.1"/>
    <property type="molecule type" value="Genomic_DNA"/>
</dbReference>
<reference evidence="2" key="1">
    <citation type="submission" date="2007-10" db="EMBL/GenBank/DDBJ databases">
        <title>Complete sequence of chromosome of Desulforudis audaxviator MP104C.</title>
        <authorList>
            <person name="Copeland A."/>
            <person name="Lucas S."/>
            <person name="Lapidus A."/>
            <person name="Barry K."/>
            <person name="Glavina del Rio T."/>
            <person name="Dalin E."/>
            <person name="Tice H."/>
            <person name="Bruce D."/>
            <person name="Pitluck S."/>
            <person name="Lowry S.R."/>
            <person name="Larimer F."/>
            <person name="Land M.L."/>
            <person name="Hauser L."/>
            <person name="Kyrpides N."/>
            <person name="Ivanova N.N."/>
            <person name="Richardson P."/>
        </authorList>
    </citation>
    <scope>NUCLEOTIDE SEQUENCE [LARGE SCALE GENOMIC DNA]</scope>
    <source>
        <strain evidence="2">MP104C</strain>
    </source>
</reference>
<dbReference type="OrthoDB" id="5419659at2"/>
<dbReference type="KEGG" id="dau:Daud_0500"/>
<protein>
    <recommendedName>
        <fullName evidence="3">HicB-like antitoxin of toxin-antitoxin system domain-containing protein</fullName>
    </recommendedName>
</protein>
<dbReference type="SUPFAM" id="SSF143100">
    <property type="entry name" value="TTHA1013/TTHA0281-like"/>
    <property type="match status" value="1"/>
</dbReference>
<evidence type="ECO:0008006" key="3">
    <source>
        <dbReference type="Google" id="ProtNLM"/>
    </source>
</evidence>
<organism evidence="1 2">
    <name type="scientific">Desulforudis audaxviator (strain MP104C)</name>
    <dbReference type="NCBI Taxonomy" id="477974"/>
    <lineage>
        <taxon>Bacteria</taxon>
        <taxon>Bacillati</taxon>
        <taxon>Bacillota</taxon>
        <taxon>Clostridia</taxon>
        <taxon>Thermoanaerobacterales</taxon>
        <taxon>Candidatus Desulforudaceae</taxon>
        <taxon>Candidatus Desulforudis</taxon>
    </lineage>
</organism>
<proteinExistence type="predicted"/>
<sequence length="85" mass="9639">MEWDPEIRLYVGFVSGIPGAHTHGATLDKLHQNLKEVLELCLEELKAHQMLDNLPARVFSFPIPYYPEMPCSGREITQYPSNGPT</sequence>
<accession>B1I2C3</accession>
<dbReference type="STRING" id="477974.Daud_0500"/>
<dbReference type="Proteomes" id="UP000008544">
    <property type="component" value="Chromosome"/>
</dbReference>
<keyword evidence="2" id="KW-1185">Reference proteome</keyword>
<name>B1I2C3_DESAP</name>
<evidence type="ECO:0000313" key="1">
    <source>
        <dbReference type="EMBL" id="ACA59046.1"/>
    </source>
</evidence>